<evidence type="ECO:0000313" key="2">
    <source>
        <dbReference type="Proteomes" id="UP001597641"/>
    </source>
</evidence>
<keyword evidence="2" id="KW-1185">Reference proteome</keyword>
<dbReference type="Proteomes" id="UP001597641">
    <property type="component" value="Unassembled WGS sequence"/>
</dbReference>
<name>A0ABW6C460_9BACT</name>
<sequence length="69" mass="7886">MKKNQLLRITQAAASHFKQAEAAPQPHHFDDWLESLNGPMQNYFRRQGFKASKGDWTSAGLWPSKTDRG</sequence>
<dbReference type="EMBL" id="JBHUOX010000057">
    <property type="protein sequence ID" value="MFD3003958.1"/>
    <property type="molecule type" value="Genomic_DNA"/>
</dbReference>
<evidence type="ECO:0000313" key="1">
    <source>
        <dbReference type="EMBL" id="MFD3003958.1"/>
    </source>
</evidence>
<dbReference type="RefSeq" id="WP_377492354.1">
    <property type="nucleotide sequence ID" value="NZ_JBHUOX010000057.1"/>
</dbReference>
<reference evidence="2" key="1">
    <citation type="journal article" date="2019" name="Int. J. Syst. Evol. Microbiol.">
        <title>The Global Catalogue of Microorganisms (GCM) 10K type strain sequencing project: providing services to taxonomists for standard genome sequencing and annotation.</title>
        <authorList>
            <consortium name="The Broad Institute Genomics Platform"/>
            <consortium name="The Broad Institute Genome Sequencing Center for Infectious Disease"/>
            <person name="Wu L."/>
            <person name="Ma J."/>
        </authorList>
    </citation>
    <scope>NUCLEOTIDE SEQUENCE [LARGE SCALE GENOMIC DNA]</scope>
    <source>
        <strain evidence="2">KCTC 23984</strain>
    </source>
</reference>
<organism evidence="1 2">
    <name type="scientific">Pontibacter toksunensis</name>
    <dbReference type="NCBI Taxonomy" id="1332631"/>
    <lineage>
        <taxon>Bacteria</taxon>
        <taxon>Pseudomonadati</taxon>
        <taxon>Bacteroidota</taxon>
        <taxon>Cytophagia</taxon>
        <taxon>Cytophagales</taxon>
        <taxon>Hymenobacteraceae</taxon>
        <taxon>Pontibacter</taxon>
    </lineage>
</organism>
<comment type="caution">
    <text evidence="1">The sequence shown here is derived from an EMBL/GenBank/DDBJ whole genome shotgun (WGS) entry which is preliminary data.</text>
</comment>
<proteinExistence type="predicted"/>
<gene>
    <name evidence="1" type="ORF">ACFS7Z_26615</name>
</gene>
<accession>A0ABW6C460</accession>
<protein>
    <submittedName>
        <fullName evidence="1">Uncharacterized protein</fullName>
    </submittedName>
</protein>